<feature type="transmembrane region" description="Helical" evidence="7">
    <location>
        <begin position="12"/>
        <end position="30"/>
    </location>
</feature>
<keyword evidence="5 7" id="KW-0472">Membrane</keyword>
<dbReference type="PANTHER" id="PTHR32309">
    <property type="entry name" value="TYROSINE-PROTEIN KINASE"/>
    <property type="match status" value="1"/>
</dbReference>
<keyword evidence="2" id="KW-1003">Cell membrane</keyword>
<keyword evidence="10" id="KW-1185">Reference proteome</keyword>
<name>A0ABS9C5W7_9FLAO</name>
<dbReference type="PANTHER" id="PTHR32309:SF13">
    <property type="entry name" value="FERRIC ENTEROBACTIN TRANSPORT PROTEIN FEPE"/>
    <property type="match status" value="1"/>
</dbReference>
<feature type="coiled-coil region" evidence="6">
    <location>
        <begin position="259"/>
        <end position="323"/>
    </location>
</feature>
<feature type="domain" description="Polysaccharide chain length determinant N-terminal" evidence="8">
    <location>
        <begin position="9"/>
        <end position="94"/>
    </location>
</feature>
<dbReference type="Pfam" id="PF02706">
    <property type="entry name" value="Wzz"/>
    <property type="match status" value="1"/>
</dbReference>
<evidence type="ECO:0000256" key="7">
    <source>
        <dbReference type="SAM" id="Phobius"/>
    </source>
</evidence>
<evidence type="ECO:0000256" key="3">
    <source>
        <dbReference type="ARBA" id="ARBA00022692"/>
    </source>
</evidence>
<proteinExistence type="predicted"/>
<organism evidence="9 10">
    <name type="scientific">Chryseobacterium indicum</name>
    <dbReference type="NCBI Taxonomy" id="2766954"/>
    <lineage>
        <taxon>Bacteria</taxon>
        <taxon>Pseudomonadati</taxon>
        <taxon>Bacteroidota</taxon>
        <taxon>Flavobacteriia</taxon>
        <taxon>Flavobacteriales</taxon>
        <taxon>Weeksellaceae</taxon>
        <taxon>Chryseobacterium group</taxon>
        <taxon>Chryseobacterium</taxon>
    </lineage>
</organism>
<dbReference type="InterPro" id="IPR003856">
    <property type="entry name" value="LPS_length_determ_N"/>
</dbReference>
<feature type="transmembrane region" description="Helical" evidence="7">
    <location>
        <begin position="484"/>
        <end position="504"/>
    </location>
</feature>
<evidence type="ECO:0000313" key="10">
    <source>
        <dbReference type="Proteomes" id="UP001430374"/>
    </source>
</evidence>
<dbReference type="Proteomes" id="UP001430374">
    <property type="component" value="Unassembled WGS sequence"/>
</dbReference>
<sequence length="715" mass="82191">MNNENVRFLKPLLRGFPIVVLAMIIAVLAAKKYLNYVTPMYESTAKLKLADTQEGVPSANLFKDFDVFATPNKISTEIEVLKSTSLIEKTLEKLPFSTEIYRKGKVRSVELFNDSPIKVEGFLTDEKNYDKKFSIHVTSTQNFTIAASDSTKEIKGTFGTPTDIKGGKILVTKNDSLLKSKPAAKIIDHYEVEFLSREKLLDKINKNLDIVSVDKDVPVIRINYKSNVPEKASLLVNTLAETYIEDYIENKYRAANTTVDFLKGEIGQANNKLSDAENRIENYRDRKNIINIPQETETDLRKISQLKIQKSNLKMNLDAIKNLNSYISEGKDNYLELAPNFEAFNDLLSTEMIKNMKLLQAEKKELLLTYTPEHEKVKVIDAKIKDLTDYQTESIRNTQRNLQIKYNDIDRDIQIAEQAFIGLPEKEKLLNIMNREFNLYEKNYNFLNEKRIDAEIAKAAKISFHKIITKGELPKQPVSPMRSIIIIVAAIMSMIGSIALIYAVHFAKAKVNDVYTIEKNSTIPVAFTTPFIKNRENIMHHFLENVLEMELKEIIKDKNLICITSYDKSKQHLFHSKNIIKALQAQSRKVLVIDVAGNLENIENIDYIDFSEEKNLRLTSTDIENLIRERMKGNEICIINNQSIKQGKLPLLFLKIADQNLFVLDSRRTAEKTIMNVELLKDEYKLTNLWFVLNKEGYNPSLMTSIKRFINRKRS</sequence>
<accession>A0ABS9C5W7</accession>
<evidence type="ECO:0000313" key="9">
    <source>
        <dbReference type="EMBL" id="MCF2219350.1"/>
    </source>
</evidence>
<protein>
    <recommendedName>
        <fullName evidence="8">Polysaccharide chain length determinant N-terminal domain-containing protein</fullName>
    </recommendedName>
</protein>
<gene>
    <name evidence="9" type="ORF">H9Q08_08535</name>
</gene>
<reference evidence="9" key="1">
    <citation type="submission" date="2021-08" db="EMBL/GenBank/DDBJ databases">
        <title>Complete genome sequence of Chryseobacterium sp strain PS-8.</title>
        <authorList>
            <person name="Das S.K."/>
        </authorList>
    </citation>
    <scope>NUCLEOTIDE SEQUENCE</scope>
    <source>
        <strain evidence="9">PS-8</strain>
    </source>
</reference>
<keyword evidence="4 7" id="KW-1133">Transmembrane helix</keyword>
<dbReference type="EMBL" id="JACSGT010000001">
    <property type="protein sequence ID" value="MCF2219350.1"/>
    <property type="molecule type" value="Genomic_DNA"/>
</dbReference>
<evidence type="ECO:0000256" key="1">
    <source>
        <dbReference type="ARBA" id="ARBA00004651"/>
    </source>
</evidence>
<dbReference type="RefSeq" id="WP_235130985.1">
    <property type="nucleotide sequence ID" value="NZ_JACSGT010000001.1"/>
</dbReference>
<keyword evidence="3 7" id="KW-0812">Transmembrane</keyword>
<evidence type="ECO:0000256" key="4">
    <source>
        <dbReference type="ARBA" id="ARBA00022989"/>
    </source>
</evidence>
<evidence type="ECO:0000256" key="2">
    <source>
        <dbReference type="ARBA" id="ARBA00022475"/>
    </source>
</evidence>
<comment type="subcellular location">
    <subcellularLocation>
        <location evidence="1">Cell membrane</location>
        <topology evidence="1">Multi-pass membrane protein</topology>
    </subcellularLocation>
</comment>
<evidence type="ECO:0000256" key="5">
    <source>
        <dbReference type="ARBA" id="ARBA00023136"/>
    </source>
</evidence>
<evidence type="ECO:0000256" key="6">
    <source>
        <dbReference type="SAM" id="Coils"/>
    </source>
</evidence>
<dbReference type="InterPro" id="IPR050445">
    <property type="entry name" value="Bact_polysacc_biosynth/exp"/>
</dbReference>
<evidence type="ECO:0000259" key="8">
    <source>
        <dbReference type="Pfam" id="PF02706"/>
    </source>
</evidence>
<comment type="caution">
    <text evidence="9">The sequence shown here is derived from an EMBL/GenBank/DDBJ whole genome shotgun (WGS) entry which is preliminary data.</text>
</comment>
<keyword evidence="6" id="KW-0175">Coiled coil</keyword>